<dbReference type="UniPathway" id="UPA00659"/>
<keyword evidence="8" id="KW-0576">Peroxisome</keyword>
<evidence type="ECO:0000256" key="9">
    <source>
        <dbReference type="ARBA" id="ARBA00023235"/>
    </source>
</evidence>
<dbReference type="Proteomes" id="UP000217199">
    <property type="component" value="Unassembled WGS sequence"/>
</dbReference>
<keyword evidence="6" id="KW-0560">Oxidoreductase</keyword>
<accession>A0A286UAS1</accession>
<evidence type="ECO:0000313" key="14">
    <source>
        <dbReference type="Proteomes" id="UP000217199"/>
    </source>
</evidence>
<dbReference type="GO" id="GO:0006635">
    <property type="term" value="P:fatty acid beta-oxidation"/>
    <property type="evidence" value="ECO:0007669"/>
    <property type="project" value="UniProtKB-UniPathway"/>
</dbReference>
<dbReference type="InParanoid" id="A0A286UAS1"/>
<dbReference type="PRINTS" id="PR00080">
    <property type="entry name" value="SDRFAMILY"/>
</dbReference>
<evidence type="ECO:0000256" key="1">
    <source>
        <dbReference type="ARBA" id="ARBA00004275"/>
    </source>
</evidence>
<dbReference type="GO" id="GO:0016491">
    <property type="term" value="F:oxidoreductase activity"/>
    <property type="evidence" value="ECO:0007669"/>
    <property type="project" value="UniProtKB-KW"/>
</dbReference>
<comment type="caution">
    <text evidence="13">The sequence shown here is derived from an EMBL/GenBank/DDBJ whole genome shotgun (WGS) entry which is preliminary data.</text>
</comment>
<dbReference type="InterPro" id="IPR036291">
    <property type="entry name" value="NAD(P)-bd_dom_sf"/>
</dbReference>
<dbReference type="InterPro" id="IPR002539">
    <property type="entry name" value="MaoC-like_dom"/>
</dbReference>
<keyword evidence="5" id="KW-0521">NADP</keyword>
<dbReference type="OrthoDB" id="3592703at2759"/>
<comment type="subcellular location">
    <subcellularLocation>
        <location evidence="1">Peroxisome</location>
    </subcellularLocation>
</comment>
<evidence type="ECO:0000256" key="2">
    <source>
        <dbReference type="ARBA" id="ARBA00005005"/>
    </source>
</evidence>
<evidence type="ECO:0000259" key="12">
    <source>
        <dbReference type="SMART" id="SM00822"/>
    </source>
</evidence>
<evidence type="ECO:0000256" key="11">
    <source>
        <dbReference type="SAM" id="MobiDB-lite"/>
    </source>
</evidence>
<keyword evidence="7" id="KW-0443">Lipid metabolism</keyword>
<evidence type="ECO:0000256" key="4">
    <source>
        <dbReference type="ARBA" id="ARBA00022832"/>
    </source>
</evidence>
<evidence type="ECO:0000256" key="5">
    <source>
        <dbReference type="ARBA" id="ARBA00022857"/>
    </source>
</evidence>
<gene>
    <name evidence="13" type="ORF">PNOK_0830300</name>
</gene>
<dbReference type="PRINTS" id="PR00081">
    <property type="entry name" value="GDHRDH"/>
</dbReference>
<feature type="region of interest" description="Disordered" evidence="11">
    <location>
        <begin position="598"/>
        <end position="621"/>
    </location>
</feature>
<dbReference type="GO" id="GO:0005777">
    <property type="term" value="C:peroxisome"/>
    <property type="evidence" value="ECO:0007669"/>
    <property type="project" value="UniProtKB-SubCell"/>
</dbReference>
<name>A0A286UAS1_9AGAM</name>
<dbReference type="SUPFAM" id="SSF51735">
    <property type="entry name" value="NAD(P)-binding Rossmann-fold domains"/>
    <property type="match status" value="2"/>
</dbReference>
<evidence type="ECO:0000256" key="10">
    <source>
        <dbReference type="ARBA" id="ARBA00023239"/>
    </source>
</evidence>
<dbReference type="GO" id="GO:0004300">
    <property type="term" value="F:enoyl-CoA hydratase activity"/>
    <property type="evidence" value="ECO:0007669"/>
    <property type="project" value="UniProtKB-ARBA"/>
</dbReference>
<reference evidence="13 14" key="1">
    <citation type="journal article" date="2017" name="Mol. Ecol.">
        <title>Comparative and population genomic landscape of Phellinus noxius: A hypervariable fungus causing root rot in trees.</title>
        <authorList>
            <person name="Chung C.L."/>
            <person name="Lee T.J."/>
            <person name="Akiba M."/>
            <person name="Lee H.H."/>
            <person name="Kuo T.H."/>
            <person name="Liu D."/>
            <person name="Ke H.M."/>
            <person name="Yokoi T."/>
            <person name="Roa M.B."/>
            <person name="Lu M.J."/>
            <person name="Chang Y.Y."/>
            <person name="Ann P.J."/>
            <person name="Tsai J.N."/>
            <person name="Chen C.Y."/>
            <person name="Tzean S.S."/>
            <person name="Ota Y."/>
            <person name="Hattori T."/>
            <person name="Sahashi N."/>
            <person name="Liou R.F."/>
            <person name="Kikuchi T."/>
            <person name="Tsai I.J."/>
        </authorList>
    </citation>
    <scope>NUCLEOTIDE SEQUENCE [LARGE SCALE GENOMIC DNA]</scope>
    <source>
        <strain evidence="13 14">FFPRI411160</strain>
    </source>
</reference>
<keyword evidence="9" id="KW-0413">Isomerase</keyword>
<dbReference type="GO" id="GO:0016853">
    <property type="term" value="F:isomerase activity"/>
    <property type="evidence" value="ECO:0007669"/>
    <property type="project" value="UniProtKB-KW"/>
</dbReference>
<evidence type="ECO:0000256" key="6">
    <source>
        <dbReference type="ARBA" id="ARBA00023002"/>
    </source>
</evidence>
<dbReference type="CDD" id="cd05353">
    <property type="entry name" value="hydroxyacyl-CoA-like_DH_SDR_c-like"/>
    <property type="match status" value="2"/>
</dbReference>
<dbReference type="STRING" id="2282107.A0A286UAS1"/>
<protein>
    <submittedName>
        <fullName evidence="13">Multifunctional beta-oxidation</fullName>
    </submittedName>
</protein>
<dbReference type="FunFam" id="3.40.50.720:FF:000084">
    <property type="entry name" value="Short-chain dehydrogenase reductase"/>
    <property type="match status" value="1"/>
</dbReference>
<evidence type="ECO:0000256" key="3">
    <source>
        <dbReference type="ARBA" id="ARBA00006484"/>
    </source>
</evidence>
<comment type="pathway">
    <text evidence="2">Lipid metabolism; fatty acid beta-oxidation.</text>
</comment>
<dbReference type="InterPro" id="IPR051687">
    <property type="entry name" value="Peroxisomal_Beta-Oxidation"/>
</dbReference>
<dbReference type="Pfam" id="PF00106">
    <property type="entry name" value="adh_short"/>
    <property type="match status" value="2"/>
</dbReference>
<comment type="similarity">
    <text evidence="3">Belongs to the short-chain dehydrogenases/reductases (SDR) family.</text>
</comment>
<keyword evidence="10" id="KW-0456">Lyase</keyword>
<dbReference type="Gene3D" id="3.40.50.720">
    <property type="entry name" value="NAD(P)-binding Rossmann-like Domain"/>
    <property type="match status" value="2"/>
</dbReference>
<dbReference type="PANTHER" id="PTHR45024:SF2">
    <property type="entry name" value="SCP2 DOMAIN-CONTAINING PROTEIN"/>
    <property type="match status" value="1"/>
</dbReference>
<dbReference type="PROSITE" id="PS00061">
    <property type="entry name" value="ADH_SHORT"/>
    <property type="match status" value="2"/>
</dbReference>
<feature type="domain" description="Ketoreductase" evidence="12">
    <location>
        <begin position="9"/>
        <end position="193"/>
    </location>
</feature>
<dbReference type="InterPro" id="IPR020904">
    <property type="entry name" value="Sc_DH/Rdtase_CS"/>
</dbReference>
<proteinExistence type="inferred from homology"/>
<keyword evidence="4" id="KW-0276">Fatty acid metabolism</keyword>
<dbReference type="AlphaFoldDB" id="A0A286UAS1"/>
<dbReference type="SUPFAM" id="SSF54637">
    <property type="entry name" value="Thioesterase/thiol ester dehydrase-isomerase"/>
    <property type="match status" value="2"/>
</dbReference>
<dbReference type="Gene3D" id="3.10.129.10">
    <property type="entry name" value="Hotdog Thioesterase"/>
    <property type="match status" value="1"/>
</dbReference>
<evidence type="ECO:0000313" key="13">
    <source>
        <dbReference type="EMBL" id="PAV16683.1"/>
    </source>
</evidence>
<dbReference type="InterPro" id="IPR054357">
    <property type="entry name" value="MFE-2_N"/>
</dbReference>
<keyword evidence="14" id="KW-1185">Reference proteome</keyword>
<dbReference type="CDD" id="cd03448">
    <property type="entry name" value="HDE_HSD"/>
    <property type="match status" value="1"/>
</dbReference>
<dbReference type="FunFam" id="3.40.50.720:FF:000410">
    <property type="entry name" value="Peroxisomal multifunctional beta-oxidation protein"/>
    <property type="match status" value="1"/>
</dbReference>
<dbReference type="Pfam" id="PF01575">
    <property type="entry name" value="MaoC_dehydratas"/>
    <property type="match status" value="1"/>
</dbReference>
<dbReference type="InterPro" id="IPR057326">
    <property type="entry name" value="KR_dom"/>
</dbReference>
<dbReference type="PANTHER" id="PTHR45024">
    <property type="entry name" value="DEHYDROGENASES, SHORT CHAIN"/>
    <property type="match status" value="1"/>
</dbReference>
<dbReference type="Gene3D" id="1.10.287.4290">
    <property type="match status" value="1"/>
</dbReference>
<evidence type="ECO:0000256" key="7">
    <source>
        <dbReference type="ARBA" id="ARBA00023098"/>
    </source>
</evidence>
<organism evidence="13 14">
    <name type="scientific">Pyrrhoderma noxium</name>
    <dbReference type="NCBI Taxonomy" id="2282107"/>
    <lineage>
        <taxon>Eukaryota</taxon>
        <taxon>Fungi</taxon>
        <taxon>Dikarya</taxon>
        <taxon>Basidiomycota</taxon>
        <taxon>Agaricomycotina</taxon>
        <taxon>Agaricomycetes</taxon>
        <taxon>Hymenochaetales</taxon>
        <taxon>Hymenochaetaceae</taxon>
        <taxon>Pyrrhoderma</taxon>
    </lineage>
</organism>
<dbReference type="Pfam" id="PF22622">
    <property type="entry name" value="MFE-2_hydrat-2_N"/>
    <property type="match status" value="1"/>
</dbReference>
<dbReference type="InterPro" id="IPR029069">
    <property type="entry name" value="HotDog_dom_sf"/>
</dbReference>
<feature type="region of interest" description="Disordered" evidence="11">
    <location>
        <begin position="757"/>
        <end position="782"/>
    </location>
</feature>
<sequence length="906" mass="96708">MSSLSFKGHTVVVTGAGGGLGKAYSLLFASRGANVVVNDVSKDAAQKVVDEITRSGGKAVVNTSSVADGAAVIKTAIDTFGNITILINNAGILRDRAFKNMSDTEWDLVQLVHLKGAFSCSKAAWPHFRSQKFGRIINTASAAGLYGNVGQANYSAAKMGLVAFTKTLAVEGAKYNIRASCIAPMAASAMTETIMPPDMLAGLKPEFVAPFVAALVHPESPDASGRVFEVGAGFIAEIRWERSKGAVFRADASYTPSAIKQRWEEITDFSRVEHPVHLRDFDPVSLLKSSLSLKEANPQASPEVRFDGKTVIVTGSGAGLGRAYALMYSRLGANVVINDVNEKNANSVVEEIRKAGGKATAAVCSAEDGETIVKAALDAFGGVHVLVANAGILRDKSFTAMTEQEWDAVIAVHLRGTFKCAKAVWPIFQKQKYGRIVTTCSQVGIYGNFGQANYSTAKAAILGLTRTLALEGGRYGIIANCLAPQAGTAMTSTIWPQEMVDAFKPDYVAPMVGFLTSEANDEVTGSLFEVSGGWAAQTRWQRAGGHGFPVNKPLTPEAILGKWDIITNFDDGRSTYPTTTQEAIQQIIENFDNKGADADAESDEANLYSDPEDSPLVAQAKKTSIPEPTTYEYTERDVILYNLGVGAEATELKWVYEGDDAFEVLPTFGVIPQFEASSGVPLDWLPNFNPAKLLHGEQYLSIKGPIPTSGTMINKPRLLEVLDKGKAAAVTSIVETIDQATGKVIFENQSTVFIRGSGGFGGKRTGSDRGPATAANTPPKRAPDAVVEEKTTPFQAALYRLSGDLNPLHILPEFAAIGGFDKPILHGLCFMGISAKHVLKTFGPYEDIKVRFAGVVYPGETLVTEMWKEGNKVLFNTKVKERGTTVLAAAGATLVSSSSGQVRAKL</sequence>
<evidence type="ECO:0000256" key="8">
    <source>
        <dbReference type="ARBA" id="ARBA00023140"/>
    </source>
</evidence>
<dbReference type="SMART" id="SM00822">
    <property type="entry name" value="PKS_KR"/>
    <property type="match status" value="1"/>
</dbReference>
<dbReference type="InterPro" id="IPR002347">
    <property type="entry name" value="SDR_fam"/>
</dbReference>
<dbReference type="EMBL" id="NBII01000008">
    <property type="protein sequence ID" value="PAV16683.1"/>
    <property type="molecule type" value="Genomic_DNA"/>
</dbReference>